<evidence type="ECO:0000313" key="1">
    <source>
        <dbReference type="EnsemblPlants" id="AET6Gv20663500.1"/>
    </source>
</evidence>
<reference evidence="1" key="3">
    <citation type="journal article" date="2017" name="Nature">
        <title>Genome sequence of the progenitor of the wheat D genome Aegilops tauschii.</title>
        <authorList>
            <person name="Luo M.C."/>
            <person name="Gu Y.Q."/>
            <person name="Puiu D."/>
            <person name="Wang H."/>
            <person name="Twardziok S.O."/>
            <person name="Deal K.R."/>
            <person name="Huo N."/>
            <person name="Zhu T."/>
            <person name="Wang L."/>
            <person name="Wang Y."/>
            <person name="McGuire P.E."/>
            <person name="Liu S."/>
            <person name="Long H."/>
            <person name="Ramasamy R.K."/>
            <person name="Rodriguez J.C."/>
            <person name="Van S.L."/>
            <person name="Yuan L."/>
            <person name="Wang Z."/>
            <person name="Xia Z."/>
            <person name="Xiao L."/>
            <person name="Anderson O.D."/>
            <person name="Ouyang S."/>
            <person name="Liang Y."/>
            <person name="Zimin A.V."/>
            <person name="Pertea G."/>
            <person name="Qi P."/>
            <person name="Bennetzen J.L."/>
            <person name="Dai X."/>
            <person name="Dawson M.W."/>
            <person name="Muller H.G."/>
            <person name="Kugler K."/>
            <person name="Rivarola-Duarte L."/>
            <person name="Spannagl M."/>
            <person name="Mayer K.F.X."/>
            <person name="Lu F.H."/>
            <person name="Bevan M.W."/>
            <person name="Leroy P."/>
            <person name="Li P."/>
            <person name="You F.M."/>
            <person name="Sun Q."/>
            <person name="Liu Z."/>
            <person name="Lyons E."/>
            <person name="Wicker T."/>
            <person name="Salzberg S.L."/>
            <person name="Devos K.M."/>
            <person name="Dvorak J."/>
        </authorList>
    </citation>
    <scope>NUCLEOTIDE SEQUENCE [LARGE SCALE GENOMIC DNA]</scope>
    <source>
        <strain evidence="1">cv. AL8/78</strain>
    </source>
</reference>
<name>A0A453P9Z9_AEGTS</name>
<dbReference type="PANTHER" id="PTHR33116">
    <property type="entry name" value="REVERSE TRANSCRIPTASE ZINC-BINDING DOMAIN-CONTAINING PROTEIN-RELATED-RELATED"/>
    <property type="match status" value="1"/>
</dbReference>
<proteinExistence type="predicted"/>
<reference evidence="2" key="2">
    <citation type="journal article" date="2017" name="Nat. Plants">
        <title>The Aegilops tauschii genome reveals multiple impacts of transposons.</title>
        <authorList>
            <person name="Zhao G."/>
            <person name="Zou C."/>
            <person name="Li K."/>
            <person name="Wang K."/>
            <person name="Li T."/>
            <person name="Gao L."/>
            <person name="Zhang X."/>
            <person name="Wang H."/>
            <person name="Yang Z."/>
            <person name="Liu X."/>
            <person name="Jiang W."/>
            <person name="Mao L."/>
            <person name="Kong X."/>
            <person name="Jiao Y."/>
            <person name="Jia J."/>
        </authorList>
    </citation>
    <scope>NUCLEOTIDE SEQUENCE [LARGE SCALE GENOMIC DNA]</scope>
    <source>
        <strain evidence="2">cv. AL8/78</strain>
    </source>
</reference>
<organism evidence="1 2">
    <name type="scientific">Aegilops tauschii subsp. strangulata</name>
    <name type="common">Goatgrass</name>
    <dbReference type="NCBI Taxonomy" id="200361"/>
    <lineage>
        <taxon>Eukaryota</taxon>
        <taxon>Viridiplantae</taxon>
        <taxon>Streptophyta</taxon>
        <taxon>Embryophyta</taxon>
        <taxon>Tracheophyta</taxon>
        <taxon>Spermatophyta</taxon>
        <taxon>Magnoliopsida</taxon>
        <taxon>Liliopsida</taxon>
        <taxon>Poales</taxon>
        <taxon>Poaceae</taxon>
        <taxon>BOP clade</taxon>
        <taxon>Pooideae</taxon>
        <taxon>Triticodae</taxon>
        <taxon>Triticeae</taxon>
        <taxon>Triticinae</taxon>
        <taxon>Aegilops</taxon>
    </lineage>
</organism>
<keyword evidence="2" id="KW-1185">Reference proteome</keyword>
<protein>
    <submittedName>
        <fullName evidence="1">Uncharacterized protein</fullName>
    </submittedName>
</protein>
<reference evidence="1" key="5">
    <citation type="journal article" date="2021" name="G3 (Bethesda)">
        <title>Aegilops tauschii genome assembly Aet v5.0 features greater sequence contiguity and improved annotation.</title>
        <authorList>
            <person name="Wang L."/>
            <person name="Zhu T."/>
            <person name="Rodriguez J.C."/>
            <person name="Deal K.R."/>
            <person name="Dubcovsky J."/>
            <person name="McGuire P.E."/>
            <person name="Lux T."/>
            <person name="Spannagl M."/>
            <person name="Mayer K.F.X."/>
            <person name="Baldrich P."/>
            <person name="Meyers B.C."/>
            <person name="Huo N."/>
            <person name="Gu Y.Q."/>
            <person name="Zhou H."/>
            <person name="Devos K.M."/>
            <person name="Bennetzen J.L."/>
            <person name="Unver T."/>
            <person name="Budak H."/>
            <person name="Gulick P.J."/>
            <person name="Galiba G."/>
            <person name="Kalapos B."/>
            <person name="Nelson D.R."/>
            <person name="Li P."/>
            <person name="You F.M."/>
            <person name="Luo M.C."/>
            <person name="Dvorak J."/>
        </authorList>
    </citation>
    <scope>NUCLEOTIDE SEQUENCE [LARGE SCALE GENOMIC DNA]</scope>
    <source>
        <strain evidence="1">cv. AL8/78</strain>
    </source>
</reference>
<dbReference type="PANTHER" id="PTHR33116:SF87">
    <property type="entry name" value="OS01G0158850 PROTEIN"/>
    <property type="match status" value="1"/>
</dbReference>
<reference evidence="1" key="4">
    <citation type="submission" date="2019-03" db="UniProtKB">
        <authorList>
            <consortium name="EnsemblPlants"/>
        </authorList>
    </citation>
    <scope>IDENTIFICATION</scope>
</reference>
<dbReference type="Gramene" id="AET6Gv20663500.1">
    <property type="protein sequence ID" value="AET6Gv20663500.1"/>
    <property type="gene ID" value="AET6Gv20663500"/>
</dbReference>
<dbReference type="STRING" id="200361.A0A453P9Z9"/>
<accession>A0A453P9Z9</accession>
<dbReference type="EnsemblPlants" id="AET6Gv20663500.1">
    <property type="protein sequence ID" value="AET6Gv20663500.1"/>
    <property type="gene ID" value="AET6Gv20663500"/>
</dbReference>
<dbReference type="AlphaFoldDB" id="A0A453P9Z9"/>
<sequence length="81" mass="9273">VLSAMPTFALTVLRAPKKFFKEVDKARRRFLWAQDEEATGGKCEVAWSAVTTPESHGGLGIHDLDKFARALRLRWLWLSWT</sequence>
<dbReference type="Proteomes" id="UP000015105">
    <property type="component" value="Chromosome 6D"/>
</dbReference>
<evidence type="ECO:0000313" key="2">
    <source>
        <dbReference type="Proteomes" id="UP000015105"/>
    </source>
</evidence>
<reference evidence="2" key="1">
    <citation type="journal article" date="2014" name="Science">
        <title>Ancient hybridizations among the ancestral genomes of bread wheat.</title>
        <authorList>
            <consortium name="International Wheat Genome Sequencing Consortium,"/>
            <person name="Marcussen T."/>
            <person name="Sandve S.R."/>
            <person name="Heier L."/>
            <person name="Spannagl M."/>
            <person name="Pfeifer M."/>
            <person name="Jakobsen K.S."/>
            <person name="Wulff B.B."/>
            <person name="Steuernagel B."/>
            <person name="Mayer K.F."/>
            <person name="Olsen O.A."/>
        </authorList>
    </citation>
    <scope>NUCLEOTIDE SEQUENCE [LARGE SCALE GENOMIC DNA]</scope>
    <source>
        <strain evidence="2">cv. AL8/78</strain>
    </source>
</reference>